<keyword evidence="2" id="KW-1185">Reference proteome</keyword>
<dbReference type="AlphaFoldDB" id="A0A8S9YIE8"/>
<dbReference type="EMBL" id="JTDE01020943">
    <property type="protein sequence ID" value="KAF7233605.1"/>
    <property type="molecule type" value="Genomic_DNA"/>
</dbReference>
<name>A0A8S9YIE8_9TREM</name>
<proteinExistence type="predicted"/>
<dbReference type="Proteomes" id="UP000822476">
    <property type="component" value="Unassembled WGS sequence"/>
</dbReference>
<reference evidence="1" key="1">
    <citation type="submission" date="2019-07" db="EMBL/GenBank/DDBJ databases">
        <title>Annotation for the trematode Paragonimus miyazaki's.</title>
        <authorList>
            <person name="Choi Y.-J."/>
        </authorList>
    </citation>
    <scope>NUCLEOTIDE SEQUENCE</scope>
    <source>
        <strain evidence="1">Japan</strain>
    </source>
</reference>
<protein>
    <submittedName>
        <fullName evidence="1">Uncharacterized protein</fullName>
    </submittedName>
</protein>
<evidence type="ECO:0000313" key="1">
    <source>
        <dbReference type="EMBL" id="KAF7233605.1"/>
    </source>
</evidence>
<sequence>MLIQFIRLTDASELFLMHVFLCHSSRHNFFSVDRHFVCISHCRAYRCLIWSLFWYRSICSARIHRWSAVCQSKNCQPTRIFATPQFRSRGYGRHGMAAAYRPRSRHTLDRTATSKHIVPQQPVLLPQRVHSTFESQN</sequence>
<accession>A0A8S9YIE8</accession>
<comment type="caution">
    <text evidence="1">The sequence shown here is derived from an EMBL/GenBank/DDBJ whole genome shotgun (WGS) entry which is preliminary data.</text>
</comment>
<evidence type="ECO:0000313" key="2">
    <source>
        <dbReference type="Proteomes" id="UP000822476"/>
    </source>
</evidence>
<organism evidence="1 2">
    <name type="scientific">Paragonimus skrjabini miyazakii</name>
    <dbReference type="NCBI Taxonomy" id="59628"/>
    <lineage>
        <taxon>Eukaryota</taxon>
        <taxon>Metazoa</taxon>
        <taxon>Spiralia</taxon>
        <taxon>Lophotrochozoa</taxon>
        <taxon>Platyhelminthes</taxon>
        <taxon>Trematoda</taxon>
        <taxon>Digenea</taxon>
        <taxon>Plagiorchiida</taxon>
        <taxon>Troglotremata</taxon>
        <taxon>Troglotrematidae</taxon>
        <taxon>Paragonimus</taxon>
    </lineage>
</organism>
<gene>
    <name evidence="1" type="ORF">EG68_08655</name>
</gene>